<protein>
    <recommendedName>
        <fullName evidence="4">LAGLIDADG homing endonuclease</fullName>
    </recommendedName>
</protein>
<feature type="region of interest" description="Disordered" evidence="1">
    <location>
        <begin position="46"/>
        <end position="70"/>
    </location>
</feature>
<evidence type="ECO:0000256" key="1">
    <source>
        <dbReference type="SAM" id="MobiDB-lite"/>
    </source>
</evidence>
<name>A0ABD3BIV9_9LAMI</name>
<evidence type="ECO:0008006" key="4">
    <source>
        <dbReference type="Google" id="ProtNLM"/>
    </source>
</evidence>
<reference evidence="3" key="1">
    <citation type="journal article" date="2024" name="IScience">
        <title>Strigolactones Initiate the Formation of Haustorium-like Structures in Castilleja.</title>
        <authorList>
            <person name="Buerger M."/>
            <person name="Peterson D."/>
            <person name="Chory J."/>
        </authorList>
    </citation>
    <scope>NUCLEOTIDE SEQUENCE [LARGE SCALE GENOMIC DNA]</scope>
</reference>
<dbReference type="Proteomes" id="UP001632038">
    <property type="component" value="Unassembled WGS sequence"/>
</dbReference>
<organism evidence="2 3">
    <name type="scientific">Castilleja foliolosa</name>
    <dbReference type="NCBI Taxonomy" id="1961234"/>
    <lineage>
        <taxon>Eukaryota</taxon>
        <taxon>Viridiplantae</taxon>
        <taxon>Streptophyta</taxon>
        <taxon>Embryophyta</taxon>
        <taxon>Tracheophyta</taxon>
        <taxon>Spermatophyta</taxon>
        <taxon>Magnoliopsida</taxon>
        <taxon>eudicotyledons</taxon>
        <taxon>Gunneridae</taxon>
        <taxon>Pentapetalae</taxon>
        <taxon>asterids</taxon>
        <taxon>lamiids</taxon>
        <taxon>Lamiales</taxon>
        <taxon>Orobanchaceae</taxon>
        <taxon>Pedicularideae</taxon>
        <taxon>Castillejinae</taxon>
        <taxon>Castilleja</taxon>
    </lineage>
</organism>
<dbReference type="AlphaFoldDB" id="A0ABD3BIV9"/>
<comment type="caution">
    <text evidence="2">The sequence shown here is derived from an EMBL/GenBank/DDBJ whole genome shotgun (WGS) entry which is preliminary data.</text>
</comment>
<dbReference type="EMBL" id="JAVIJP010000087">
    <property type="protein sequence ID" value="KAL3616712.1"/>
    <property type="molecule type" value="Genomic_DNA"/>
</dbReference>
<sequence>MSGANRNDHNFNGVTQNGLWRYWVMQLLQEPSVNLRFYVLRPISGSGPHQSFQKKTEEDSRSKTEDMELKKRNMSSSNLYSDVMDPKRRATPSEDSPIAQIFNDVGIHDLVREVKSYSYLVENGKEFLISLRGITKNSPEESVNKIYVYARQIWEFQLKLVNSCFYAIEGDSSLARKLVFYSNKKTAVERVNSMMEDPWLEYILGNRILGDRIKGPKKYDLVRAFLSIFIAYWNMEDIIIEHELGTYRPLPNETYQDNQKIDEVIYVIEHVEDFQNLKEVVYSKYGSDPNLAANLFEKLKKYQVERMDLRNTWTSGKRARIEVPLVSEGSNPPTTCGVFAVRGLNK</sequence>
<proteinExistence type="predicted"/>
<feature type="compositionally biased region" description="Basic and acidic residues" evidence="1">
    <location>
        <begin position="54"/>
        <end position="70"/>
    </location>
</feature>
<keyword evidence="3" id="KW-1185">Reference proteome</keyword>
<evidence type="ECO:0000313" key="2">
    <source>
        <dbReference type="EMBL" id="KAL3616712.1"/>
    </source>
</evidence>
<evidence type="ECO:0000313" key="3">
    <source>
        <dbReference type="Proteomes" id="UP001632038"/>
    </source>
</evidence>
<accession>A0ABD3BIV9</accession>
<gene>
    <name evidence="2" type="ORF">CASFOL_039106</name>
</gene>